<dbReference type="STRING" id="946122.A0A0C2WYD2"/>
<dbReference type="Proteomes" id="UP000054549">
    <property type="component" value="Unassembled WGS sequence"/>
</dbReference>
<name>A0A0C2WYD2_AMAMK</name>
<accession>A0A0C2WYD2</accession>
<proteinExistence type="predicted"/>
<evidence type="ECO:0000313" key="1">
    <source>
        <dbReference type="EMBL" id="KIL61851.1"/>
    </source>
</evidence>
<evidence type="ECO:0000313" key="2">
    <source>
        <dbReference type="Proteomes" id="UP000054549"/>
    </source>
</evidence>
<gene>
    <name evidence="1" type="ORF">M378DRAFT_13199</name>
</gene>
<dbReference type="AlphaFoldDB" id="A0A0C2WYD2"/>
<sequence length="330" mass="37078">MVDRVSFLRASLKLSESFVDSETRSKSYAIEINRRLALYLERSGGYPLTLDIFLLLDHNKAFAMMTLEMLSACAHRRRTVRFDLFFEWQVDCILPRKGKLPTLERLEIMILAASKHALDVFERASHSLHRELDSEDGLPQVAPIPLNQLHILEVPHPAILWFETPSLCDLSLYLVNYLLDNDEPLDVHGQISSLIQRSGCHIPKLSSRSNKKVHVGMLKDVEEPEIHYLQSNDSSIDISSLPKLRLLTFIDAIHKDIEPLANICTGTVGSPNGAVTAVESGACNGILCSIVIRTSKTLTNPQKLIFPVSILLGTYLRILLHSCVIVHWAQ</sequence>
<dbReference type="HOGENOM" id="CLU_841903_0_0_1"/>
<organism evidence="1 2">
    <name type="scientific">Amanita muscaria (strain Koide BX008)</name>
    <dbReference type="NCBI Taxonomy" id="946122"/>
    <lineage>
        <taxon>Eukaryota</taxon>
        <taxon>Fungi</taxon>
        <taxon>Dikarya</taxon>
        <taxon>Basidiomycota</taxon>
        <taxon>Agaricomycotina</taxon>
        <taxon>Agaricomycetes</taxon>
        <taxon>Agaricomycetidae</taxon>
        <taxon>Agaricales</taxon>
        <taxon>Pluteineae</taxon>
        <taxon>Amanitaceae</taxon>
        <taxon>Amanita</taxon>
    </lineage>
</organism>
<keyword evidence="2" id="KW-1185">Reference proteome</keyword>
<protein>
    <submittedName>
        <fullName evidence="1">Uncharacterized protein</fullName>
    </submittedName>
</protein>
<dbReference type="InParanoid" id="A0A0C2WYD2"/>
<reference evidence="1 2" key="1">
    <citation type="submission" date="2014-04" db="EMBL/GenBank/DDBJ databases">
        <title>Evolutionary Origins and Diversification of the Mycorrhizal Mutualists.</title>
        <authorList>
            <consortium name="DOE Joint Genome Institute"/>
            <consortium name="Mycorrhizal Genomics Consortium"/>
            <person name="Kohler A."/>
            <person name="Kuo A."/>
            <person name="Nagy L.G."/>
            <person name="Floudas D."/>
            <person name="Copeland A."/>
            <person name="Barry K.W."/>
            <person name="Cichocki N."/>
            <person name="Veneault-Fourrey C."/>
            <person name="LaButti K."/>
            <person name="Lindquist E.A."/>
            <person name="Lipzen A."/>
            <person name="Lundell T."/>
            <person name="Morin E."/>
            <person name="Murat C."/>
            <person name="Riley R."/>
            <person name="Ohm R."/>
            <person name="Sun H."/>
            <person name="Tunlid A."/>
            <person name="Henrissat B."/>
            <person name="Grigoriev I.V."/>
            <person name="Hibbett D.S."/>
            <person name="Martin F."/>
        </authorList>
    </citation>
    <scope>NUCLEOTIDE SEQUENCE [LARGE SCALE GENOMIC DNA]</scope>
    <source>
        <strain evidence="1 2">Koide BX008</strain>
    </source>
</reference>
<dbReference type="EMBL" id="KN818278">
    <property type="protein sequence ID" value="KIL61851.1"/>
    <property type="molecule type" value="Genomic_DNA"/>
</dbReference>